<evidence type="ECO:0000259" key="2">
    <source>
        <dbReference type="Pfam" id="PF01627"/>
    </source>
</evidence>
<gene>
    <name evidence="3" type="ORF">SAMN05216257_104250</name>
</gene>
<dbReference type="InterPro" id="IPR008207">
    <property type="entry name" value="Sig_transdc_His_kin_Hpt_dom"/>
</dbReference>
<dbReference type="InterPro" id="IPR036641">
    <property type="entry name" value="HPT_dom_sf"/>
</dbReference>
<dbReference type="STRING" id="990712.SAMN05216257_104250"/>
<dbReference type="EMBL" id="FNFV01000004">
    <property type="protein sequence ID" value="SDK73893.1"/>
    <property type="molecule type" value="Genomic_DNA"/>
</dbReference>
<feature type="domain" description="HPt" evidence="2">
    <location>
        <begin position="12"/>
        <end position="99"/>
    </location>
</feature>
<name>A0A1G9ECT4_9RHOB</name>
<dbReference type="GO" id="GO:0000160">
    <property type="term" value="P:phosphorelay signal transduction system"/>
    <property type="evidence" value="ECO:0007669"/>
    <property type="project" value="UniProtKB-KW"/>
</dbReference>
<proteinExistence type="predicted"/>
<reference evidence="4" key="1">
    <citation type="submission" date="2016-10" db="EMBL/GenBank/DDBJ databases">
        <authorList>
            <person name="Varghese N."/>
            <person name="Submissions S."/>
        </authorList>
    </citation>
    <scope>NUCLEOTIDE SEQUENCE [LARGE SCALE GENOMIC DNA]</scope>
    <source>
        <strain evidence="4">CGMCC 1.10789</strain>
    </source>
</reference>
<keyword evidence="4" id="KW-1185">Reference proteome</keyword>
<accession>A0A1G9ECT4</accession>
<dbReference type="RefSeq" id="WP_092500464.1">
    <property type="nucleotide sequence ID" value="NZ_FNFV01000004.1"/>
</dbReference>
<dbReference type="Gene3D" id="1.20.120.160">
    <property type="entry name" value="HPT domain"/>
    <property type="match status" value="1"/>
</dbReference>
<sequence length="110" mass="12163">MPMEDAIARIRKRYAEQLREHGARLRPLLDQLVSGRATQDILEEVQFRAHKIHGTAATLGFAELGTRAAECEHETQAQLAAGNVAPAALARVAARLELLIREIERAERAS</sequence>
<dbReference type="GO" id="GO:0004672">
    <property type="term" value="F:protein kinase activity"/>
    <property type="evidence" value="ECO:0007669"/>
    <property type="project" value="UniProtKB-ARBA"/>
</dbReference>
<dbReference type="OrthoDB" id="7876199at2"/>
<dbReference type="Proteomes" id="UP000199328">
    <property type="component" value="Unassembled WGS sequence"/>
</dbReference>
<dbReference type="Pfam" id="PF01627">
    <property type="entry name" value="Hpt"/>
    <property type="match status" value="1"/>
</dbReference>
<evidence type="ECO:0000313" key="3">
    <source>
        <dbReference type="EMBL" id="SDK73893.1"/>
    </source>
</evidence>
<protein>
    <submittedName>
        <fullName evidence="3">Hpt domain-containing protein</fullName>
    </submittedName>
</protein>
<evidence type="ECO:0000256" key="1">
    <source>
        <dbReference type="ARBA" id="ARBA00023012"/>
    </source>
</evidence>
<dbReference type="AlphaFoldDB" id="A0A1G9ECT4"/>
<keyword evidence="1" id="KW-0902">Two-component regulatory system</keyword>
<organism evidence="3 4">
    <name type="scientific">Meinhardsimonia xiamenensis</name>
    <dbReference type="NCBI Taxonomy" id="990712"/>
    <lineage>
        <taxon>Bacteria</taxon>
        <taxon>Pseudomonadati</taxon>
        <taxon>Pseudomonadota</taxon>
        <taxon>Alphaproteobacteria</taxon>
        <taxon>Rhodobacterales</taxon>
        <taxon>Paracoccaceae</taxon>
        <taxon>Meinhardsimonia</taxon>
    </lineage>
</organism>
<dbReference type="SUPFAM" id="SSF47226">
    <property type="entry name" value="Histidine-containing phosphotransfer domain, HPT domain"/>
    <property type="match status" value="1"/>
</dbReference>
<evidence type="ECO:0000313" key="4">
    <source>
        <dbReference type="Proteomes" id="UP000199328"/>
    </source>
</evidence>